<evidence type="ECO:0000313" key="2">
    <source>
        <dbReference type="EMBL" id="PVH35947.1"/>
    </source>
</evidence>
<evidence type="ECO:0000256" key="1">
    <source>
        <dbReference type="SAM" id="MobiDB-lite"/>
    </source>
</evidence>
<name>A0A2T8IE70_9POAL</name>
<accession>A0A2T8IE70</accession>
<feature type="compositionally biased region" description="Polar residues" evidence="1">
    <location>
        <begin position="31"/>
        <end position="42"/>
    </location>
</feature>
<proteinExistence type="predicted"/>
<gene>
    <name evidence="2" type="ORF">PAHAL_7G315500</name>
</gene>
<reference evidence="2" key="1">
    <citation type="submission" date="2018-04" db="EMBL/GenBank/DDBJ databases">
        <title>WGS assembly of Panicum hallii.</title>
        <authorList>
            <person name="Lovell J."/>
            <person name="Jenkins J."/>
            <person name="Lowry D."/>
            <person name="Mamidi S."/>
            <person name="Sreedasyam A."/>
            <person name="Weng X."/>
            <person name="Barry K."/>
            <person name="Bonette J."/>
            <person name="Campitelli B."/>
            <person name="Daum C."/>
            <person name="Gordon S."/>
            <person name="Gould B."/>
            <person name="Lipzen A."/>
            <person name="Macqueen A."/>
            <person name="Palacio-Mejia J."/>
            <person name="Plott C."/>
            <person name="Shakirov E."/>
            <person name="Shu S."/>
            <person name="Yoshinaga Y."/>
            <person name="Zane M."/>
            <person name="Rokhsar D."/>
            <person name="Grimwood J."/>
            <person name="Schmutz J."/>
            <person name="Juenger T."/>
        </authorList>
    </citation>
    <scope>NUCLEOTIDE SEQUENCE [LARGE SCALE GENOMIC DNA]</scope>
    <source>
        <strain evidence="2">FIL2</strain>
    </source>
</reference>
<organism evidence="2">
    <name type="scientific">Panicum hallii</name>
    <dbReference type="NCBI Taxonomy" id="206008"/>
    <lineage>
        <taxon>Eukaryota</taxon>
        <taxon>Viridiplantae</taxon>
        <taxon>Streptophyta</taxon>
        <taxon>Embryophyta</taxon>
        <taxon>Tracheophyta</taxon>
        <taxon>Spermatophyta</taxon>
        <taxon>Magnoliopsida</taxon>
        <taxon>Liliopsida</taxon>
        <taxon>Poales</taxon>
        <taxon>Poaceae</taxon>
        <taxon>PACMAD clade</taxon>
        <taxon>Panicoideae</taxon>
        <taxon>Panicodae</taxon>
        <taxon>Paniceae</taxon>
        <taxon>Panicinae</taxon>
        <taxon>Panicum</taxon>
        <taxon>Panicum sect. Panicum</taxon>
    </lineage>
</organism>
<dbReference type="Proteomes" id="UP000243499">
    <property type="component" value="Chromosome 7"/>
</dbReference>
<protein>
    <submittedName>
        <fullName evidence="2">Uncharacterized protein</fullName>
    </submittedName>
</protein>
<feature type="region of interest" description="Disordered" evidence="1">
    <location>
        <begin position="28"/>
        <end position="63"/>
    </location>
</feature>
<dbReference type="EMBL" id="CM008052">
    <property type="protein sequence ID" value="PVH35947.1"/>
    <property type="molecule type" value="Genomic_DNA"/>
</dbReference>
<dbReference type="Gramene" id="PVH35947">
    <property type="protein sequence ID" value="PVH35947"/>
    <property type="gene ID" value="PAHAL_7G315500"/>
</dbReference>
<dbReference type="AlphaFoldDB" id="A0A2T8IE70"/>
<sequence>MQWSANKAVKLIESWGQHGTICTQPLPENWLHQSSRQKTSLRTRGGREKRKERKDEEAPSKKWGKKILCTGQSLLRSRRRTMVQPYSTVSPKI</sequence>